<dbReference type="InterPro" id="IPR036390">
    <property type="entry name" value="WH_DNA-bd_sf"/>
</dbReference>
<name>A0ABY4DVU6_9NEIS</name>
<dbReference type="Proteomes" id="UP000829817">
    <property type="component" value="Chromosome"/>
</dbReference>
<sequence length="80" mass="9064">MSGRMMQLAATPCSAEYLADVLRLPLAEVQRKLARLEQQGLIRSKVLVTYQAVEIPTAAERKREKRLALRLKQMRKKGGV</sequence>
<dbReference type="SUPFAM" id="SSF46785">
    <property type="entry name" value="Winged helix' DNA-binding domain"/>
    <property type="match status" value="1"/>
</dbReference>
<proteinExistence type="predicted"/>
<accession>A0ABY4DVU6</accession>
<protein>
    <recommendedName>
        <fullName evidence="3">ArsR family transcriptional regulator</fullName>
    </recommendedName>
</protein>
<reference evidence="1 2" key="1">
    <citation type="journal article" date="2022" name="Res Sq">
        <title>Evolution of multicellular longitudinally dividing oral cavity symbionts (Neisseriaceae).</title>
        <authorList>
            <person name="Nyongesa S."/>
            <person name="Weber P."/>
            <person name="Bernet E."/>
            <person name="Pullido F."/>
            <person name="Nieckarz M."/>
            <person name="Delaby M."/>
            <person name="Nieves C."/>
            <person name="Viehboeck T."/>
            <person name="Krause N."/>
            <person name="Rivera-Millot A."/>
            <person name="Nakamura A."/>
            <person name="Vischer N."/>
            <person name="VanNieuwenhze M."/>
            <person name="Brun Y."/>
            <person name="Cava F."/>
            <person name="Bulgheresi S."/>
            <person name="Veyrier F."/>
        </authorList>
    </citation>
    <scope>NUCLEOTIDE SEQUENCE [LARGE SCALE GENOMIC DNA]</scope>
    <source>
        <strain evidence="1 2">CCUG 63373m</strain>
    </source>
</reference>
<evidence type="ECO:0008006" key="3">
    <source>
        <dbReference type="Google" id="ProtNLM"/>
    </source>
</evidence>
<dbReference type="RefSeq" id="WP_244786840.1">
    <property type="nucleotide sequence ID" value="NZ_CP091508.1"/>
</dbReference>
<evidence type="ECO:0000313" key="1">
    <source>
        <dbReference type="EMBL" id="UOO82785.1"/>
    </source>
</evidence>
<evidence type="ECO:0000313" key="2">
    <source>
        <dbReference type="Proteomes" id="UP000829817"/>
    </source>
</evidence>
<keyword evidence="2" id="KW-1185">Reference proteome</keyword>
<organism evidence="1 2">
    <name type="scientific">Uruburuella testudinis</name>
    <dbReference type="NCBI Taxonomy" id="1282863"/>
    <lineage>
        <taxon>Bacteria</taxon>
        <taxon>Pseudomonadati</taxon>
        <taxon>Pseudomonadota</taxon>
        <taxon>Betaproteobacteria</taxon>
        <taxon>Neisseriales</taxon>
        <taxon>Neisseriaceae</taxon>
        <taxon>Uruburuella</taxon>
    </lineage>
</organism>
<gene>
    <name evidence="1" type="ORF">LVJ83_04785</name>
</gene>
<dbReference type="EMBL" id="CP091508">
    <property type="protein sequence ID" value="UOO82785.1"/>
    <property type="molecule type" value="Genomic_DNA"/>
</dbReference>